<comment type="caution">
    <text evidence="4">The sequence shown here is derived from an EMBL/GenBank/DDBJ whole genome shotgun (WGS) entry which is preliminary data.</text>
</comment>
<protein>
    <submittedName>
        <fullName evidence="4">AAA family ATPase</fullName>
    </submittedName>
</protein>
<dbReference type="Pfam" id="PF13191">
    <property type="entry name" value="AAA_16"/>
    <property type="match status" value="1"/>
</dbReference>
<dbReference type="PANTHER" id="PTHR16305:SF35">
    <property type="entry name" value="TRANSCRIPTIONAL ACTIVATOR DOMAIN"/>
    <property type="match status" value="1"/>
</dbReference>
<dbReference type="Gene3D" id="1.25.40.10">
    <property type="entry name" value="Tetratricopeptide repeat domain"/>
    <property type="match status" value="1"/>
</dbReference>
<dbReference type="CDD" id="cd06170">
    <property type="entry name" value="LuxR_C_like"/>
    <property type="match status" value="1"/>
</dbReference>
<evidence type="ECO:0000256" key="1">
    <source>
        <dbReference type="ARBA" id="ARBA00022741"/>
    </source>
</evidence>
<gene>
    <name evidence="4" type="ORF">OKJ48_11845</name>
</gene>
<dbReference type="SMART" id="SM00421">
    <property type="entry name" value="HTH_LUXR"/>
    <property type="match status" value="1"/>
</dbReference>
<sequence length="911" mass="98321">MTQEPLLGRDQECEKLDALLDAVRGGESRVLVLRGEPGVGKTRLLEYVTAQARDFRVARVTSVQSEMELPYAGLHQLCAPMTDRLGQLPPGQHDAVRGALGLGSAHAPNGFLVSLGVLGLLSEVARDQPLLCVVDDAQWMDRASMQALAFAARRLVAESLALVFAVRVPEEEPPVGTEPMGLPELLIKGLPERDARALLRFVLPGLWDERVIRRFIAQSRGNPLALRELPKMAASVDRSGGFGLPSVQPLEDRIERAYVRKVGGLPDRAREFLLTAAVEPTGDPALLWRAADRLGVGTDAAKEAVAAGLVKVGDRVRFFHPMVRSAVYWAASAEERRSTHRALADVTDPATDPDRRAWHAAHGAAGPDESVAAELVRSAGRAQARGGVAATAALLARAVELTPDLVRRQDRALAAARVTHEAGNPELALRLLSLVETGSLDERRRGEVDLARARIAFTSDRGSEAPGLLLKAGGRLAAYDAALARDTYLEVVNAAIFAGPQAYDDGQYEAARAARAIPAPQPPRPSDLLLDGLAERIIDGHTAAVPGLRRALRAFAEPGLSPEEGLRWLWLICVTAVGLWDHETMSLLGARHLKLARDAGQATALPFALTMRCVVHVLDGELAEAAALAEEVQTVAEAVGTAAPIYGALFVSAWRGQEAECLELSERADEGLELRGEGVGPVVSRWARALLYNGLGRYEEAARAADLATREYSRLEMGIPVWALVEYIEATGRSGAPGQAADALERLGELTRASGTDWASGIEARSRALLSEGARAERLYRQALDALGRTRLRGESARAHLVYGEWLSGNGRHHEARNQLRTAHGLFDTMDMQGFAQRAARELRALGETVTTNSDDAASDLTAKELQIVRLVREGLTNTEIGARLVLSPRTVEWHLRNIFGKLGVTSRKHL</sequence>
<evidence type="ECO:0000313" key="5">
    <source>
        <dbReference type="Proteomes" id="UP001352223"/>
    </source>
</evidence>
<dbReference type="PROSITE" id="PS00622">
    <property type="entry name" value="HTH_LUXR_1"/>
    <property type="match status" value="1"/>
</dbReference>
<evidence type="ECO:0000259" key="3">
    <source>
        <dbReference type="PROSITE" id="PS50043"/>
    </source>
</evidence>
<proteinExistence type="predicted"/>
<evidence type="ECO:0000256" key="2">
    <source>
        <dbReference type="ARBA" id="ARBA00022840"/>
    </source>
</evidence>
<organism evidence="4 5">
    <name type="scientific">Streptomyces kunmingensis</name>
    <dbReference type="NCBI Taxonomy" id="68225"/>
    <lineage>
        <taxon>Bacteria</taxon>
        <taxon>Bacillati</taxon>
        <taxon>Actinomycetota</taxon>
        <taxon>Actinomycetes</taxon>
        <taxon>Kitasatosporales</taxon>
        <taxon>Streptomycetaceae</taxon>
        <taxon>Streptomyces</taxon>
    </lineage>
</organism>
<dbReference type="InterPro" id="IPR027417">
    <property type="entry name" value="P-loop_NTPase"/>
</dbReference>
<keyword evidence="2" id="KW-0067">ATP-binding</keyword>
<dbReference type="Gene3D" id="1.10.10.10">
    <property type="entry name" value="Winged helix-like DNA-binding domain superfamily/Winged helix DNA-binding domain"/>
    <property type="match status" value="1"/>
</dbReference>
<name>A0ABU6C9T6_9ACTN</name>
<dbReference type="PROSITE" id="PS50043">
    <property type="entry name" value="HTH_LUXR_2"/>
    <property type="match status" value="1"/>
</dbReference>
<dbReference type="Proteomes" id="UP001352223">
    <property type="component" value="Unassembled WGS sequence"/>
</dbReference>
<feature type="domain" description="HTH luxR-type" evidence="3">
    <location>
        <begin position="854"/>
        <end position="911"/>
    </location>
</feature>
<dbReference type="Pfam" id="PF00196">
    <property type="entry name" value="GerE"/>
    <property type="match status" value="1"/>
</dbReference>
<evidence type="ECO:0000313" key="4">
    <source>
        <dbReference type="EMBL" id="MEB3960932.1"/>
    </source>
</evidence>
<dbReference type="InterPro" id="IPR036388">
    <property type="entry name" value="WH-like_DNA-bd_sf"/>
</dbReference>
<dbReference type="EMBL" id="JAOZYB010000068">
    <property type="protein sequence ID" value="MEB3960932.1"/>
    <property type="molecule type" value="Genomic_DNA"/>
</dbReference>
<keyword evidence="5" id="KW-1185">Reference proteome</keyword>
<dbReference type="InterPro" id="IPR041664">
    <property type="entry name" value="AAA_16"/>
</dbReference>
<dbReference type="Gene3D" id="3.40.50.300">
    <property type="entry name" value="P-loop containing nucleotide triphosphate hydrolases"/>
    <property type="match status" value="1"/>
</dbReference>
<dbReference type="SUPFAM" id="SSF52540">
    <property type="entry name" value="P-loop containing nucleoside triphosphate hydrolases"/>
    <property type="match status" value="1"/>
</dbReference>
<dbReference type="RefSeq" id="WP_324768114.1">
    <property type="nucleotide sequence ID" value="NZ_BAAATS010000028.1"/>
</dbReference>
<dbReference type="InterPro" id="IPR011990">
    <property type="entry name" value="TPR-like_helical_dom_sf"/>
</dbReference>
<dbReference type="SUPFAM" id="SSF46894">
    <property type="entry name" value="C-terminal effector domain of the bipartite response regulators"/>
    <property type="match status" value="1"/>
</dbReference>
<reference evidence="4 5" key="1">
    <citation type="submission" date="2022-10" db="EMBL/GenBank/DDBJ databases">
        <authorList>
            <person name="Xie J."/>
            <person name="Shen N."/>
        </authorList>
    </citation>
    <scope>NUCLEOTIDE SEQUENCE [LARGE SCALE GENOMIC DNA]</scope>
    <source>
        <strain evidence="4 5">DSM 41681</strain>
    </source>
</reference>
<keyword evidence="1" id="KW-0547">Nucleotide-binding</keyword>
<accession>A0ABU6C9T6</accession>
<dbReference type="InterPro" id="IPR016032">
    <property type="entry name" value="Sig_transdc_resp-reg_C-effctor"/>
</dbReference>
<dbReference type="PANTHER" id="PTHR16305">
    <property type="entry name" value="TESTICULAR SOLUBLE ADENYLYL CYCLASE"/>
    <property type="match status" value="1"/>
</dbReference>
<dbReference type="InterPro" id="IPR000792">
    <property type="entry name" value="Tscrpt_reg_LuxR_C"/>
</dbReference>
<dbReference type="PRINTS" id="PR00038">
    <property type="entry name" value="HTHLUXR"/>
</dbReference>